<evidence type="ECO:0000313" key="4">
    <source>
        <dbReference type="Proteomes" id="UP000643610"/>
    </source>
</evidence>
<dbReference type="Pfam" id="PF13781">
    <property type="entry name" value="DoxX_3"/>
    <property type="match status" value="1"/>
</dbReference>
<organism evidence="3 4">
    <name type="scientific">Undibacterium amnicola</name>
    <dbReference type="NCBI Taxonomy" id="1834038"/>
    <lineage>
        <taxon>Bacteria</taxon>
        <taxon>Pseudomonadati</taxon>
        <taxon>Pseudomonadota</taxon>
        <taxon>Betaproteobacteria</taxon>
        <taxon>Burkholderiales</taxon>
        <taxon>Oxalobacteraceae</taxon>
        <taxon>Undibacterium</taxon>
    </lineage>
</organism>
<keyword evidence="1" id="KW-0812">Transmembrane</keyword>
<dbReference type="EMBL" id="JACOFU010000001">
    <property type="protein sequence ID" value="MBC3830007.1"/>
    <property type="molecule type" value="Genomic_DNA"/>
</dbReference>
<dbReference type="SUPFAM" id="SSF51735">
    <property type="entry name" value="NAD(P)-binding Rossmann-fold domains"/>
    <property type="match status" value="1"/>
</dbReference>
<feature type="transmembrane region" description="Helical" evidence="1">
    <location>
        <begin position="368"/>
        <end position="385"/>
    </location>
</feature>
<gene>
    <name evidence="3" type="ORF">H8K33_00635</name>
</gene>
<dbReference type="InterPro" id="IPR051207">
    <property type="entry name" value="ComplexI_NDUFA9_subunit"/>
</dbReference>
<accession>A0ABR6XKH1</accession>
<reference evidence="3 4" key="1">
    <citation type="submission" date="2020-08" db="EMBL/GenBank/DDBJ databases">
        <title>Novel species isolated from subtropical streams in China.</title>
        <authorList>
            <person name="Lu H."/>
        </authorList>
    </citation>
    <scope>NUCLEOTIDE SEQUENCE [LARGE SCALE GENOMIC DNA]</scope>
    <source>
        <strain evidence="3 4">KCTC 52442</strain>
    </source>
</reference>
<evidence type="ECO:0000256" key="1">
    <source>
        <dbReference type="SAM" id="Phobius"/>
    </source>
</evidence>
<protein>
    <submittedName>
        <fullName evidence="3">SDR family oxidoreductase</fullName>
    </submittedName>
</protein>
<dbReference type="PANTHER" id="PTHR12126:SF11">
    <property type="entry name" value="NADH DEHYDROGENASE [UBIQUINONE] 1 ALPHA SUBCOMPLEX SUBUNIT 9, MITOCHONDRIAL"/>
    <property type="match status" value="1"/>
</dbReference>
<keyword evidence="1" id="KW-1133">Transmembrane helix</keyword>
<evidence type="ECO:0000259" key="2">
    <source>
        <dbReference type="Pfam" id="PF01370"/>
    </source>
</evidence>
<proteinExistence type="predicted"/>
<dbReference type="InterPro" id="IPR001509">
    <property type="entry name" value="Epimerase_deHydtase"/>
</dbReference>
<feature type="transmembrane region" description="Helical" evidence="1">
    <location>
        <begin position="392"/>
        <end position="414"/>
    </location>
</feature>
<dbReference type="InterPro" id="IPR036291">
    <property type="entry name" value="NAD(P)-bd_dom_sf"/>
</dbReference>
<dbReference type="RefSeq" id="WP_186889057.1">
    <property type="nucleotide sequence ID" value="NZ_JACOFU010000001.1"/>
</dbReference>
<feature type="transmembrane region" description="Helical" evidence="1">
    <location>
        <begin position="420"/>
        <end position="437"/>
    </location>
</feature>
<dbReference type="Pfam" id="PF01370">
    <property type="entry name" value="Epimerase"/>
    <property type="match status" value="1"/>
</dbReference>
<dbReference type="PANTHER" id="PTHR12126">
    <property type="entry name" value="NADH-UBIQUINONE OXIDOREDUCTASE 39 KDA SUBUNIT-RELATED"/>
    <property type="match status" value="1"/>
</dbReference>
<comment type="caution">
    <text evidence="3">The sequence shown here is derived from an EMBL/GenBank/DDBJ whole genome shotgun (WGS) entry which is preliminary data.</text>
</comment>
<sequence length="440" mass="48562">MRILLCGAHGFLGRHISRTLLESGHEVIHGVHRFSDDTSAQGRELLIDYVKDTSTDIWEKRLAALGKIDIVINAVGILMQSKHAPFTAIHRDAPIALFRAACDAGVRGILQISALGPDDNMINDRPSNQHALSVYMQTKREADHYLSQLPCPHLILRPSLLIGVDGASSKLFRSLASLPMIGLPGNGEQQLQPVHVKDLCLGVIKWLAQVSSGTVKRHQIIRAVGPNAMSYRDMLAHYRQAMGLSQARFTHIPMSIMRISARLATYLPQKVFAPETLQMLEQGSVADNTAFTKLLEQKPRGVSAWFDQDETNTLAASAMMAWATMLFRLVLAFLWISTGIISLWVYPIEGSANLLAQVGISAHYASPVLWLASGLDLILGILSLIHPSRRLWIFQSILILTYSAIISVCLPEFLTHPFAPILKNLPILAILFVLIASDKK</sequence>
<evidence type="ECO:0000313" key="3">
    <source>
        <dbReference type="EMBL" id="MBC3830007.1"/>
    </source>
</evidence>
<keyword evidence="4" id="KW-1185">Reference proteome</keyword>
<keyword evidence="1" id="KW-0472">Membrane</keyword>
<feature type="transmembrane region" description="Helical" evidence="1">
    <location>
        <begin position="326"/>
        <end position="348"/>
    </location>
</feature>
<dbReference type="Gene3D" id="3.40.50.720">
    <property type="entry name" value="NAD(P)-binding Rossmann-like Domain"/>
    <property type="match status" value="1"/>
</dbReference>
<dbReference type="InterPro" id="IPR025695">
    <property type="entry name" value="DoxX-like"/>
</dbReference>
<feature type="domain" description="NAD-dependent epimerase/dehydratase" evidence="2">
    <location>
        <begin position="3"/>
        <end position="217"/>
    </location>
</feature>
<name>A0ABR6XKH1_9BURK</name>
<dbReference type="Proteomes" id="UP000643610">
    <property type="component" value="Unassembled WGS sequence"/>
</dbReference>